<dbReference type="InterPro" id="IPR052183">
    <property type="entry name" value="IS_Transposase"/>
</dbReference>
<dbReference type="NCBIfam" id="NF033587">
    <property type="entry name" value="transpos_IS6"/>
    <property type="match status" value="1"/>
</dbReference>
<dbReference type="InterPro" id="IPR032874">
    <property type="entry name" value="DDE_dom"/>
</dbReference>
<name>A0A0M7B808_9RHOB</name>
<evidence type="ECO:0000313" key="7">
    <source>
        <dbReference type="EMBL" id="CUH40385.1"/>
    </source>
</evidence>
<dbReference type="GO" id="GO:0003677">
    <property type="term" value="F:DNA binding"/>
    <property type="evidence" value="ECO:0007669"/>
    <property type="project" value="UniProtKB-KW"/>
</dbReference>
<evidence type="ECO:0000259" key="5">
    <source>
        <dbReference type="Pfam" id="PF13610"/>
    </source>
</evidence>
<dbReference type="Proteomes" id="UP000049455">
    <property type="component" value="Unassembled WGS sequence"/>
</dbReference>
<organism evidence="6 8">
    <name type="scientific">Jannaschia seosinensis</name>
    <dbReference type="NCBI Taxonomy" id="313367"/>
    <lineage>
        <taxon>Bacteria</taxon>
        <taxon>Pseudomonadati</taxon>
        <taxon>Pseudomonadota</taxon>
        <taxon>Alphaproteobacteria</taxon>
        <taxon>Rhodobacterales</taxon>
        <taxon>Roseobacteraceae</taxon>
        <taxon>Jannaschia</taxon>
    </lineage>
</organism>
<dbReference type="RefSeq" id="WP_055662829.1">
    <property type="nucleotide sequence ID" value="NZ_CYPR01000067.1"/>
</dbReference>
<gene>
    <name evidence="6" type="ORF">JSE7799_01206</name>
    <name evidence="7" type="ORF">JSE7799_03117</name>
</gene>
<keyword evidence="3" id="KW-0238">DNA-binding</keyword>
<accession>A0A0M7B808</accession>
<dbReference type="GO" id="GO:0006310">
    <property type="term" value="P:DNA recombination"/>
    <property type="evidence" value="ECO:0007669"/>
    <property type="project" value="UniProtKB-KW"/>
</dbReference>
<feature type="domain" description="DDE" evidence="5">
    <location>
        <begin position="78"/>
        <end position="207"/>
    </location>
</feature>
<sequence length="234" mass="27888">MTKRSPFKYFKTSSEIIRLAVMMYVRFPLSLRNVEDLLHERGVDVSHETVRFWWQRFGPMFAGEIRKRRIEGMKSSRWRWHLDEMFVKINGEQHYLWRAVDHEGEVLESFVTKTRDKKAALKFLRKAMKKHGRAETLVTDKLRSYGAALKDLGMTDRQETGRWLNNRAENLHLPFRRRERAMQRFRRMRSLQKFAAVHASVSNHFNQERSLSSRDIFKTNRTAALAEWRGLCAG</sequence>
<dbReference type="AlphaFoldDB" id="A0A0M7B808"/>
<dbReference type="Gene3D" id="3.30.420.10">
    <property type="entry name" value="Ribonuclease H-like superfamily/Ribonuclease H"/>
    <property type="match status" value="1"/>
</dbReference>
<dbReference type="InterPro" id="IPR047930">
    <property type="entry name" value="Transpos_IS6"/>
</dbReference>
<keyword evidence="2" id="KW-0815">Transposition</keyword>
<dbReference type="PANTHER" id="PTHR35528:SF3">
    <property type="entry name" value="BLL1675 PROTEIN"/>
    <property type="match status" value="1"/>
</dbReference>
<dbReference type="InterPro" id="IPR012337">
    <property type="entry name" value="RNaseH-like_sf"/>
</dbReference>
<proteinExistence type="predicted"/>
<protein>
    <submittedName>
        <fullName evidence="6">Transposase IS66 family protein</fullName>
    </submittedName>
</protein>
<evidence type="ECO:0000313" key="6">
    <source>
        <dbReference type="EMBL" id="CUH36419.1"/>
    </source>
</evidence>
<evidence type="ECO:0000313" key="8">
    <source>
        <dbReference type="Proteomes" id="UP000049455"/>
    </source>
</evidence>
<dbReference type="OrthoDB" id="7659383at2"/>
<dbReference type="InterPro" id="IPR036397">
    <property type="entry name" value="RNaseH_sf"/>
</dbReference>
<dbReference type="EMBL" id="CYPR01000067">
    <property type="protein sequence ID" value="CUH36419.1"/>
    <property type="molecule type" value="Genomic_DNA"/>
</dbReference>
<dbReference type="GO" id="GO:0032196">
    <property type="term" value="P:transposition"/>
    <property type="evidence" value="ECO:0007669"/>
    <property type="project" value="UniProtKB-KW"/>
</dbReference>
<evidence type="ECO:0000256" key="4">
    <source>
        <dbReference type="ARBA" id="ARBA00023172"/>
    </source>
</evidence>
<comment type="function">
    <text evidence="1">Involved in the transposition of the insertion sequence.</text>
</comment>
<dbReference type="PANTHER" id="PTHR35528">
    <property type="entry name" value="BLL1675 PROTEIN"/>
    <property type="match status" value="1"/>
</dbReference>
<reference evidence="6 8" key="1">
    <citation type="submission" date="2015-09" db="EMBL/GenBank/DDBJ databases">
        <authorList>
            <person name="Jackson K.R."/>
            <person name="Lunt B.L."/>
            <person name="Fisher J.N.B."/>
            <person name="Gardner A.V."/>
            <person name="Bailey M.E."/>
            <person name="Deus L.M."/>
            <person name="Earl A.S."/>
            <person name="Gibby P.D."/>
            <person name="Hartmann K.A."/>
            <person name="Liu J.E."/>
            <person name="Manci A.M."/>
            <person name="Nielsen D.A."/>
            <person name="Solomon M.B."/>
            <person name="Breakwell D.P."/>
            <person name="Burnett S.H."/>
            <person name="Grose J.H."/>
        </authorList>
    </citation>
    <scope>NUCLEOTIDE SEQUENCE [LARGE SCALE GENOMIC DNA]</scope>
    <source>
        <strain evidence="6 8">CECT 7799</strain>
    </source>
</reference>
<dbReference type="SUPFAM" id="SSF53098">
    <property type="entry name" value="Ribonuclease H-like"/>
    <property type="match status" value="1"/>
</dbReference>
<evidence type="ECO:0000256" key="2">
    <source>
        <dbReference type="ARBA" id="ARBA00022578"/>
    </source>
</evidence>
<dbReference type="EMBL" id="CYPR01000206">
    <property type="protein sequence ID" value="CUH40385.1"/>
    <property type="molecule type" value="Genomic_DNA"/>
</dbReference>
<dbReference type="Pfam" id="PF13610">
    <property type="entry name" value="DDE_Tnp_IS240"/>
    <property type="match status" value="1"/>
</dbReference>
<evidence type="ECO:0000256" key="3">
    <source>
        <dbReference type="ARBA" id="ARBA00023125"/>
    </source>
</evidence>
<keyword evidence="8" id="KW-1185">Reference proteome</keyword>
<keyword evidence="4" id="KW-0233">DNA recombination</keyword>
<evidence type="ECO:0000256" key="1">
    <source>
        <dbReference type="ARBA" id="ARBA00002286"/>
    </source>
</evidence>